<dbReference type="InterPro" id="IPR036291">
    <property type="entry name" value="NAD(P)-bd_dom_sf"/>
</dbReference>
<dbReference type="PANTHER" id="PTHR43162:SF1">
    <property type="entry name" value="PRESTALK A DIFFERENTIATION PROTEIN A"/>
    <property type="match status" value="1"/>
</dbReference>
<dbReference type="RefSeq" id="WP_265546752.1">
    <property type="nucleotide sequence ID" value="NZ_CP098740.1"/>
</dbReference>
<evidence type="ECO:0000313" key="2">
    <source>
        <dbReference type="EMBL" id="UZK58195.1"/>
    </source>
</evidence>
<feature type="domain" description="NAD(P)-binding" evidence="1">
    <location>
        <begin position="6"/>
        <end position="176"/>
    </location>
</feature>
<dbReference type="Pfam" id="PF13460">
    <property type="entry name" value="NAD_binding_10"/>
    <property type="match status" value="1"/>
</dbReference>
<proteinExistence type="predicted"/>
<sequence length="288" mass="30719">MILITGATGTIGREVLQRLPSDRPVRIMARQPERVTGASPAARIVHGDFTDPASLTDALHNVHTAFLVTNPDGGDDTRFLGPARAAGVRHIVKLSAAAVTDPAATDLITRRQRHNEDLLRASGIRWTLLRPRAFMSNTLSWARSIRSGQVVRAPYGSSANACVDPGDVAEVAALALTGRGRDHACGAYTLTGPQALSAAEQTAQLAVLLGLPLRFEELSPQQARTALEARYPTNIASALLESARRQHSGSKAGVDATLPGLLGRPARTFRDWAVDHLDAFRPNSPARG</sequence>
<dbReference type="Gene3D" id="3.90.25.10">
    <property type="entry name" value="UDP-galactose 4-epimerase, domain 1"/>
    <property type="match status" value="1"/>
</dbReference>
<reference evidence="2" key="1">
    <citation type="journal article" date="2022" name="Front. Microbiol.">
        <title>Mirubactin C rescues the lethal effect of cell wall biosynthesis mutations in Bacillus subtilis.</title>
        <authorList>
            <person name="Kepplinger B."/>
            <person name="Wen X."/>
            <person name="Tyler A.R."/>
            <person name="Kim B.Y."/>
            <person name="Brown J."/>
            <person name="Banks P."/>
            <person name="Dashti Y."/>
            <person name="Mackenzie E.S."/>
            <person name="Wills C."/>
            <person name="Kawai Y."/>
            <person name="Waldron K.J."/>
            <person name="Allenby N.E.E."/>
            <person name="Wu L.J."/>
            <person name="Hall M.J."/>
            <person name="Errington J."/>
        </authorList>
    </citation>
    <scope>NUCLEOTIDE SEQUENCE</scope>
    <source>
        <strain evidence="2">MDA8-470</strain>
    </source>
</reference>
<dbReference type="InterPro" id="IPR051604">
    <property type="entry name" value="Ergot_Alk_Oxidoreductase"/>
</dbReference>
<protein>
    <submittedName>
        <fullName evidence="2">NAD(P)H-binding protein</fullName>
    </submittedName>
</protein>
<dbReference type="SUPFAM" id="SSF51735">
    <property type="entry name" value="NAD(P)-binding Rossmann-fold domains"/>
    <property type="match status" value="1"/>
</dbReference>
<dbReference type="Gene3D" id="3.40.50.720">
    <property type="entry name" value="NAD(P)-binding Rossmann-like Domain"/>
    <property type="match status" value="1"/>
</dbReference>
<evidence type="ECO:0000313" key="3">
    <source>
        <dbReference type="Proteomes" id="UP001164963"/>
    </source>
</evidence>
<organism evidence="2 3">
    <name type="scientific">Streptomyces drozdowiczii</name>
    <dbReference type="NCBI Taxonomy" id="202862"/>
    <lineage>
        <taxon>Bacteria</taxon>
        <taxon>Bacillati</taxon>
        <taxon>Actinomycetota</taxon>
        <taxon>Actinomycetes</taxon>
        <taxon>Kitasatosporales</taxon>
        <taxon>Streptomycetaceae</taxon>
        <taxon>Streptomyces</taxon>
    </lineage>
</organism>
<dbReference type="PANTHER" id="PTHR43162">
    <property type="match status" value="1"/>
</dbReference>
<gene>
    <name evidence="2" type="ORF">NEH16_32600</name>
</gene>
<dbReference type="InterPro" id="IPR016040">
    <property type="entry name" value="NAD(P)-bd_dom"/>
</dbReference>
<evidence type="ECO:0000259" key="1">
    <source>
        <dbReference type="Pfam" id="PF13460"/>
    </source>
</evidence>
<dbReference type="Proteomes" id="UP001164963">
    <property type="component" value="Chromosome"/>
</dbReference>
<name>A0ABY6Q1P2_9ACTN</name>
<keyword evidence="3" id="KW-1185">Reference proteome</keyword>
<dbReference type="EMBL" id="CP098740">
    <property type="protein sequence ID" value="UZK58195.1"/>
    <property type="molecule type" value="Genomic_DNA"/>
</dbReference>
<accession>A0ABY6Q1P2</accession>